<feature type="region of interest" description="Disordered" evidence="1">
    <location>
        <begin position="178"/>
        <end position="197"/>
    </location>
</feature>
<name>A0ABT1QYP6_9GAMM</name>
<evidence type="ECO:0000256" key="1">
    <source>
        <dbReference type="SAM" id="MobiDB-lite"/>
    </source>
</evidence>
<feature type="transmembrane region" description="Helical" evidence="2">
    <location>
        <begin position="103"/>
        <end position="122"/>
    </location>
</feature>
<dbReference type="RefSeq" id="WP_255916593.1">
    <property type="nucleotide sequence ID" value="NZ_JANFQO010000030.1"/>
</dbReference>
<evidence type="ECO:0000313" key="4">
    <source>
        <dbReference type="Proteomes" id="UP001165498"/>
    </source>
</evidence>
<dbReference type="Pfam" id="PF04307">
    <property type="entry name" value="YdjM"/>
    <property type="match status" value="1"/>
</dbReference>
<proteinExistence type="predicted"/>
<dbReference type="EMBL" id="JANFQO010000030">
    <property type="protein sequence ID" value="MCQ4167406.1"/>
    <property type="molecule type" value="Genomic_DNA"/>
</dbReference>
<keyword evidence="2" id="KW-0472">Membrane</keyword>
<organism evidence="3 4">
    <name type="scientific">Tahibacter harae</name>
    <dbReference type="NCBI Taxonomy" id="2963937"/>
    <lineage>
        <taxon>Bacteria</taxon>
        <taxon>Pseudomonadati</taxon>
        <taxon>Pseudomonadota</taxon>
        <taxon>Gammaproteobacteria</taxon>
        <taxon>Lysobacterales</taxon>
        <taxon>Rhodanobacteraceae</taxon>
        <taxon>Tahibacter</taxon>
    </lineage>
</organism>
<keyword evidence="2" id="KW-1133">Transmembrane helix</keyword>
<reference evidence="3" key="1">
    <citation type="submission" date="2022-07" db="EMBL/GenBank/DDBJ databases">
        <title>Tahibacter sp., a new gammaproteobacterium isolated from the silt sample collected at pig farm.</title>
        <authorList>
            <person name="Chen H."/>
        </authorList>
    </citation>
    <scope>NUCLEOTIDE SEQUENCE</scope>
    <source>
        <strain evidence="3">P2K</strain>
    </source>
</reference>
<evidence type="ECO:0000256" key="2">
    <source>
        <dbReference type="SAM" id="Phobius"/>
    </source>
</evidence>
<evidence type="ECO:0000313" key="3">
    <source>
        <dbReference type="EMBL" id="MCQ4167406.1"/>
    </source>
</evidence>
<dbReference type="InterPro" id="IPR007404">
    <property type="entry name" value="YdjM-like"/>
</dbReference>
<protein>
    <submittedName>
        <fullName evidence="3">DUF4184 family protein</fullName>
    </submittedName>
</protein>
<sequence>MPFTPFHLGPGLALKALGGERFSLIGFGLVQVAMDMEPFLGLINDWPVLHGWTHSLLGATAIGVLVGLLTPRLGQPLLRIWNDRWRDEGLPGFAAGERPGRNAALAGALLGGWAHVALDAVMHADLHPFWPWSEARPLLHLLSLSALHRACVAAGAAGAAVWLWRGWRRQRRLAQQAAVPRRAAAKPADFGGGHKGS</sequence>
<feature type="transmembrane region" description="Helical" evidence="2">
    <location>
        <begin position="52"/>
        <end position="70"/>
    </location>
</feature>
<gene>
    <name evidence="3" type="ORF">NM961_22045</name>
</gene>
<accession>A0ABT1QYP6</accession>
<keyword evidence="2" id="KW-0812">Transmembrane</keyword>
<comment type="caution">
    <text evidence="3">The sequence shown here is derived from an EMBL/GenBank/DDBJ whole genome shotgun (WGS) entry which is preliminary data.</text>
</comment>
<feature type="transmembrane region" description="Helical" evidence="2">
    <location>
        <begin position="142"/>
        <end position="164"/>
    </location>
</feature>
<dbReference type="Proteomes" id="UP001165498">
    <property type="component" value="Unassembled WGS sequence"/>
</dbReference>
<keyword evidence="4" id="KW-1185">Reference proteome</keyword>